<organism evidence="1">
    <name type="scientific">uncultured Chloroflexia bacterium</name>
    <dbReference type="NCBI Taxonomy" id="1672391"/>
    <lineage>
        <taxon>Bacteria</taxon>
        <taxon>Bacillati</taxon>
        <taxon>Chloroflexota</taxon>
        <taxon>Chloroflexia</taxon>
        <taxon>environmental samples</taxon>
    </lineage>
</organism>
<reference evidence="1" key="1">
    <citation type="submission" date="2020-02" db="EMBL/GenBank/DDBJ databases">
        <authorList>
            <person name="Meier V. D."/>
        </authorList>
    </citation>
    <scope>NUCLEOTIDE SEQUENCE</scope>
    <source>
        <strain evidence="1">AVDCRST_MAG93</strain>
    </source>
</reference>
<evidence type="ECO:0000313" key="1">
    <source>
        <dbReference type="EMBL" id="CAA9374221.1"/>
    </source>
</evidence>
<gene>
    <name evidence="1" type="ORF">AVDCRST_MAG93-8678</name>
</gene>
<dbReference type="EMBL" id="CADCTR010002917">
    <property type="protein sequence ID" value="CAA9374221.1"/>
    <property type="molecule type" value="Genomic_DNA"/>
</dbReference>
<dbReference type="AlphaFoldDB" id="A0A6J4N104"/>
<accession>A0A6J4N104</accession>
<protein>
    <submittedName>
        <fullName evidence="1">Uncharacterized protein</fullName>
    </submittedName>
</protein>
<sequence>MLIPMMIIAGIFLCSLLVMLSFCRMAARSEQSIESPSRTSHRARVARVYGRVRKATSMHTVRVYQTN</sequence>
<name>A0A6J4N104_9CHLR</name>
<proteinExistence type="predicted"/>